<evidence type="ECO:0000256" key="1">
    <source>
        <dbReference type="ARBA" id="ARBA00022729"/>
    </source>
</evidence>
<dbReference type="Proteomes" id="UP000263993">
    <property type="component" value="Unassembled WGS sequence"/>
</dbReference>
<dbReference type="EMBL" id="QRGO01000001">
    <property type="protein sequence ID" value="RDV05634.1"/>
    <property type="molecule type" value="Genomic_DNA"/>
</dbReference>
<feature type="chain" id="PRO_5016835978" evidence="2">
    <location>
        <begin position="24"/>
        <end position="303"/>
    </location>
</feature>
<comment type="caution">
    <text evidence="4">The sequence shown here is derived from an EMBL/GenBank/DDBJ whole genome shotgun (WGS) entry which is preliminary data.</text>
</comment>
<feature type="signal peptide" evidence="2">
    <location>
        <begin position="1"/>
        <end position="23"/>
    </location>
</feature>
<dbReference type="InterPro" id="IPR027385">
    <property type="entry name" value="Beta-barrel_OMP"/>
</dbReference>
<gene>
    <name evidence="4" type="ORF">DXH78_01035</name>
</gene>
<keyword evidence="5" id="KW-1185">Reference proteome</keyword>
<protein>
    <submittedName>
        <fullName evidence="4">Porin family protein</fullName>
    </submittedName>
</protein>
<dbReference type="Gene3D" id="2.40.160.20">
    <property type="match status" value="1"/>
</dbReference>
<dbReference type="AlphaFoldDB" id="A0A371BDI1"/>
<evidence type="ECO:0000259" key="3">
    <source>
        <dbReference type="Pfam" id="PF13505"/>
    </source>
</evidence>
<keyword evidence="1 2" id="KW-0732">Signal</keyword>
<sequence>MVARLNLFAAVTVASLFATAAQAADYAPPPCYDAAIIAAGRAPPGAVPCYAPPPPVVEEFGGWYLRGYVGMSNQQAKLSHPSFNERPYTHQDDGFDSAPFFGAGVGYYFNEWLRFDVTGEYRGSANYHGYGTYPGGSDEYRARKKEWVGLLNAYVDLGTWNRLTPFVGAGVGGAYNTVSSFLDINTPTGGVYSAQSGSKFNFAWALHAGFAYKVTPNFTVELAYRYLDLGKAVTGNGVSFDGTNANGRPFEFDKLISHDIMLGLRFNLDGFEMFSRPAPVYYAPAPVYSPPPVYVQPPLQSRG</sequence>
<reference evidence="5" key="1">
    <citation type="submission" date="2018-08" db="EMBL/GenBank/DDBJ databases">
        <authorList>
            <person name="Kim S.-J."/>
            <person name="Jung G.-Y."/>
        </authorList>
    </citation>
    <scope>NUCLEOTIDE SEQUENCE [LARGE SCALE GENOMIC DNA]</scope>
    <source>
        <strain evidence="5">GY_H</strain>
    </source>
</reference>
<organism evidence="4 5">
    <name type="scientific">Undibacter mobilis</name>
    <dbReference type="NCBI Taxonomy" id="2292256"/>
    <lineage>
        <taxon>Bacteria</taxon>
        <taxon>Pseudomonadati</taxon>
        <taxon>Pseudomonadota</taxon>
        <taxon>Alphaproteobacteria</taxon>
        <taxon>Hyphomicrobiales</taxon>
        <taxon>Nitrobacteraceae</taxon>
        <taxon>Undibacter</taxon>
    </lineage>
</organism>
<evidence type="ECO:0000256" key="2">
    <source>
        <dbReference type="SAM" id="SignalP"/>
    </source>
</evidence>
<dbReference type="OrthoDB" id="5643626at2"/>
<dbReference type="Pfam" id="PF13505">
    <property type="entry name" value="OMP_b-brl"/>
    <property type="match status" value="1"/>
</dbReference>
<proteinExistence type="predicted"/>
<accession>A0A371BDI1</accession>
<feature type="domain" description="Outer membrane protein beta-barrel" evidence="3">
    <location>
        <begin position="57"/>
        <end position="242"/>
    </location>
</feature>
<evidence type="ECO:0000313" key="4">
    <source>
        <dbReference type="EMBL" id="RDV05634.1"/>
    </source>
</evidence>
<name>A0A371BDI1_9BRAD</name>
<dbReference type="SUPFAM" id="SSF56925">
    <property type="entry name" value="OMPA-like"/>
    <property type="match status" value="1"/>
</dbReference>
<evidence type="ECO:0000313" key="5">
    <source>
        <dbReference type="Proteomes" id="UP000263993"/>
    </source>
</evidence>
<dbReference type="RefSeq" id="WP_115517658.1">
    <property type="nucleotide sequence ID" value="NZ_QRGO01000001.1"/>
</dbReference>
<dbReference type="InterPro" id="IPR011250">
    <property type="entry name" value="OMP/PagP_B-barrel"/>
</dbReference>